<feature type="domain" description="Transposase-associated" evidence="2">
    <location>
        <begin position="2"/>
        <end position="44"/>
    </location>
</feature>
<gene>
    <name evidence="3" type="ORF">FSB_LOCUS46861</name>
</gene>
<evidence type="ECO:0008006" key="4">
    <source>
        <dbReference type="Google" id="ProtNLM"/>
    </source>
</evidence>
<sequence length="767" mass="89271">MEDKILCPCKRCNHYFAKSRDDVEADLITIGIVPTYTRWFRHGEETHSETCDNLVSDDESDGNDLHEMVEDYFGASNAASWLAGEPSGNGTLEEPNNDATKFFHLLGDNEQKLYPNCKYMELSFIVKLLHIKCLGGWTNKSFTMLLQLFNERFFMSTKTASYMTWHHDKRVDDGLLRHPADSKAWKTFDKIHESFSLETRNVRLGLATDGFNPFGNMSLSYSIWPVVLVPYNLPPWMCMKQPNFMLSLLIPGQKGPGNDIDVYLQPLVDELKQLWEVGVTTFDSFRKQNFNMRAVVLWTINDFPAYRKISGWNTMGALACPSCHDETHSSYLKSGKKYCFMGHRRFLPIKHRWRLQSRLFDGKKETSSSPKQLFGDDVVHQVYNLGGLIFGKGVKRKRDESTNWLKKSIFFELPYWRTLLLRHNLDAMHIEKNVCDSVIGTLMNIKGKTKDNFRSRLDLQARALCQLEMIFPPSFFDVMMHLPVHLASEAMIAGPVQYRWMYPIERYLHTLKNYVRNRAHLDGSIAEGYVADECLTFCSRYLHGRGGIVSRQLSREEWMQAHQYVLKNCDEVHRFIEEHKYMIRQASARNVEIRHTKQFIEWFESHITKLYDEKNAQVNKQLLDLAQGPSQEATCYNGYIVNGFRYRKNEGDCQRKTQSCGVLVKGDSYTSNRDYYGVLTDIIELRYMGGNQIVMFKCEWWDVNNPSKGIMVDEYGRTLVNFVVKTDPRNYYNMPPPKDEKDDEEEDVIPRTIPIECFTRSSIGFYK</sequence>
<reference evidence="3" key="1">
    <citation type="submission" date="2018-02" db="EMBL/GenBank/DDBJ databases">
        <authorList>
            <person name="Cohen D.B."/>
            <person name="Kent A.D."/>
        </authorList>
    </citation>
    <scope>NUCLEOTIDE SEQUENCE</scope>
</reference>
<dbReference type="InterPro" id="IPR004242">
    <property type="entry name" value="Transposase_21"/>
</dbReference>
<proteinExistence type="predicted"/>
<dbReference type="AlphaFoldDB" id="A0A2N9I4P1"/>
<dbReference type="Pfam" id="PF13960">
    <property type="entry name" value="DUF4218"/>
    <property type="match status" value="1"/>
</dbReference>
<evidence type="ECO:0000259" key="1">
    <source>
        <dbReference type="Pfam" id="PF13960"/>
    </source>
</evidence>
<dbReference type="Pfam" id="PF13963">
    <property type="entry name" value="Transpos_assoc"/>
    <property type="match status" value="1"/>
</dbReference>
<accession>A0A2N9I4P1</accession>
<dbReference type="InterPro" id="IPR025452">
    <property type="entry name" value="DUF4218"/>
</dbReference>
<dbReference type="Pfam" id="PF02992">
    <property type="entry name" value="Transposase_21"/>
    <property type="match status" value="1"/>
</dbReference>
<dbReference type="EMBL" id="OIVN01004734">
    <property type="protein sequence ID" value="SPD18979.1"/>
    <property type="molecule type" value="Genomic_DNA"/>
</dbReference>
<evidence type="ECO:0000313" key="3">
    <source>
        <dbReference type="EMBL" id="SPD18979.1"/>
    </source>
</evidence>
<dbReference type="InterPro" id="IPR029480">
    <property type="entry name" value="Transpos_assoc"/>
</dbReference>
<protein>
    <recommendedName>
        <fullName evidence="4">DUF4218 domain-containing protein</fullName>
    </recommendedName>
</protein>
<feature type="domain" description="DUF4218" evidence="1">
    <location>
        <begin position="462"/>
        <end position="545"/>
    </location>
</feature>
<name>A0A2N9I4P1_FAGSY</name>
<evidence type="ECO:0000259" key="2">
    <source>
        <dbReference type="Pfam" id="PF13963"/>
    </source>
</evidence>
<organism evidence="3">
    <name type="scientific">Fagus sylvatica</name>
    <name type="common">Beechnut</name>
    <dbReference type="NCBI Taxonomy" id="28930"/>
    <lineage>
        <taxon>Eukaryota</taxon>
        <taxon>Viridiplantae</taxon>
        <taxon>Streptophyta</taxon>
        <taxon>Embryophyta</taxon>
        <taxon>Tracheophyta</taxon>
        <taxon>Spermatophyta</taxon>
        <taxon>Magnoliopsida</taxon>
        <taxon>eudicotyledons</taxon>
        <taxon>Gunneridae</taxon>
        <taxon>Pentapetalae</taxon>
        <taxon>rosids</taxon>
        <taxon>fabids</taxon>
        <taxon>Fagales</taxon>
        <taxon>Fagaceae</taxon>
        <taxon>Fagus</taxon>
    </lineage>
</organism>
<dbReference type="PANTHER" id="PTHR48258">
    <property type="entry name" value="DUF4218 DOMAIN-CONTAINING PROTEIN-RELATED"/>
    <property type="match status" value="1"/>
</dbReference>
<dbReference type="PANTHER" id="PTHR48258:SF3">
    <property type="entry name" value="FK506-BINDING PROTEIN 4-LIKE ISOFORM X1"/>
    <property type="match status" value="1"/>
</dbReference>